<dbReference type="PRINTS" id="PR00625">
    <property type="entry name" value="JDOMAIN"/>
</dbReference>
<evidence type="ECO:0000313" key="5">
    <source>
        <dbReference type="EMBL" id="CEM46027.1"/>
    </source>
</evidence>
<dbReference type="VEuPathDB" id="CryptoDB:Cvel_7739"/>
<dbReference type="SUPFAM" id="SSF46565">
    <property type="entry name" value="Chaperone J-domain"/>
    <property type="match status" value="1"/>
</dbReference>
<dbReference type="GO" id="GO:0051087">
    <property type="term" value="F:protein-folding chaperone binding"/>
    <property type="evidence" value="ECO:0007669"/>
    <property type="project" value="TreeGrafter"/>
</dbReference>
<dbReference type="GO" id="GO:0036503">
    <property type="term" value="P:ERAD pathway"/>
    <property type="evidence" value="ECO:0007669"/>
    <property type="project" value="TreeGrafter"/>
</dbReference>
<organism evidence="5">
    <name type="scientific">Chromera velia CCMP2878</name>
    <dbReference type="NCBI Taxonomy" id="1169474"/>
    <lineage>
        <taxon>Eukaryota</taxon>
        <taxon>Sar</taxon>
        <taxon>Alveolata</taxon>
        <taxon>Colpodellida</taxon>
        <taxon>Chromeraceae</taxon>
        <taxon>Chromera</taxon>
    </lineage>
</organism>
<proteinExistence type="predicted"/>
<dbReference type="SMART" id="SM00271">
    <property type="entry name" value="DnaJ"/>
    <property type="match status" value="1"/>
</dbReference>
<dbReference type="InterPro" id="IPR001623">
    <property type="entry name" value="DnaJ_domain"/>
</dbReference>
<evidence type="ECO:0000256" key="2">
    <source>
        <dbReference type="SAM" id="Coils"/>
    </source>
</evidence>
<name>A0A0G4HNY3_9ALVE</name>
<dbReference type="GO" id="GO:0051787">
    <property type="term" value="F:misfolded protein binding"/>
    <property type="evidence" value="ECO:0007669"/>
    <property type="project" value="TreeGrafter"/>
</dbReference>
<sequence length="311" mass="34380">MRPEAADDFDYYDVLGVPRDASDEEIKAKYREMSRLFHPDKSSLSSAFVKLNRAYKVLTNPVLRKYYDAHGPSNMKLVEDAHLEMEAEREEEELLTKQKEEGGAPWGFSSFFASAQKPAAAMREGEKLNGEGMQQPSSSSSYHHHHRSSSPPPPPPRVGRFGSSSSLFGDPLSGPPTNGNRELVKVDERLAALERRVRMALRTHEEIQATRLLGVSGQLTLSPVISAFSPSARMIGRMWGQLAYSSMTQQVRLNVDTRNQLLFSCASHVQSNSAGTSRISAAWSHTQSKGLMWRLAAVSNGMSPVSQAEGE</sequence>
<protein>
    <recommendedName>
        <fullName evidence="4">J domain-containing protein</fullName>
    </recommendedName>
</protein>
<keyword evidence="2" id="KW-0175">Coiled coil</keyword>
<dbReference type="PANTHER" id="PTHR44360:SF1">
    <property type="entry name" value="DNAJ HOMOLOG SUBFAMILY B MEMBER 9"/>
    <property type="match status" value="1"/>
</dbReference>
<evidence type="ECO:0000259" key="4">
    <source>
        <dbReference type="PROSITE" id="PS50076"/>
    </source>
</evidence>
<dbReference type="Gene3D" id="1.10.287.110">
    <property type="entry name" value="DnaJ domain"/>
    <property type="match status" value="1"/>
</dbReference>
<dbReference type="InterPro" id="IPR036869">
    <property type="entry name" value="J_dom_sf"/>
</dbReference>
<dbReference type="GO" id="GO:0005783">
    <property type="term" value="C:endoplasmic reticulum"/>
    <property type="evidence" value="ECO:0007669"/>
    <property type="project" value="TreeGrafter"/>
</dbReference>
<dbReference type="PANTHER" id="PTHR44360">
    <property type="entry name" value="DNAJ HOMOLOG SUBFAMILY B MEMBER 9"/>
    <property type="match status" value="1"/>
</dbReference>
<dbReference type="PROSITE" id="PS50076">
    <property type="entry name" value="DNAJ_2"/>
    <property type="match status" value="1"/>
</dbReference>
<dbReference type="Pfam" id="PF00226">
    <property type="entry name" value="DnaJ"/>
    <property type="match status" value="1"/>
</dbReference>
<evidence type="ECO:0000256" key="3">
    <source>
        <dbReference type="SAM" id="MobiDB-lite"/>
    </source>
</evidence>
<gene>
    <name evidence="5" type="ORF">Cvel_7739</name>
</gene>
<dbReference type="CDD" id="cd06257">
    <property type="entry name" value="DnaJ"/>
    <property type="match status" value="1"/>
</dbReference>
<dbReference type="AlphaFoldDB" id="A0A0G4HNY3"/>
<feature type="coiled-coil region" evidence="2">
    <location>
        <begin position="183"/>
        <end position="210"/>
    </location>
</feature>
<dbReference type="EMBL" id="CDMZ01003345">
    <property type="protein sequence ID" value="CEM46027.1"/>
    <property type="molecule type" value="Genomic_DNA"/>
</dbReference>
<dbReference type="InterPro" id="IPR051948">
    <property type="entry name" value="Hsp70_co-chaperone_J-domain"/>
</dbReference>
<feature type="domain" description="J" evidence="4">
    <location>
        <begin position="10"/>
        <end position="71"/>
    </location>
</feature>
<feature type="region of interest" description="Disordered" evidence="3">
    <location>
        <begin position="87"/>
        <end position="107"/>
    </location>
</feature>
<evidence type="ECO:0000256" key="1">
    <source>
        <dbReference type="ARBA" id="ARBA00023186"/>
    </source>
</evidence>
<feature type="region of interest" description="Disordered" evidence="3">
    <location>
        <begin position="119"/>
        <end position="183"/>
    </location>
</feature>
<keyword evidence="1" id="KW-0143">Chaperone</keyword>
<accession>A0A0G4HNY3</accession>
<reference evidence="5" key="1">
    <citation type="submission" date="2014-11" db="EMBL/GenBank/DDBJ databases">
        <authorList>
            <person name="Otto D Thomas"/>
            <person name="Naeem Raeece"/>
        </authorList>
    </citation>
    <scope>NUCLEOTIDE SEQUENCE</scope>
</reference>